<dbReference type="EMBL" id="JAPEVB010000002">
    <property type="protein sequence ID" value="KAJ4393520.1"/>
    <property type="molecule type" value="Genomic_DNA"/>
</dbReference>
<dbReference type="InterPro" id="IPR045054">
    <property type="entry name" value="P4HA-like"/>
</dbReference>
<dbReference type="GO" id="GO:0005783">
    <property type="term" value="C:endoplasmic reticulum"/>
    <property type="evidence" value="ECO:0007669"/>
    <property type="project" value="TreeGrafter"/>
</dbReference>
<organism evidence="7 8">
    <name type="scientific">Gnomoniopsis smithogilvyi</name>
    <dbReference type="NCBI Taxonomy" id="1191159"/>
    <lineage>
        <taxon>Eukaryota</taxon>
        <taxon>Fungi</taxon>
        <taxon>Dikarya</taxon>
        <taxon>Ascomycota</taxon>
        <taxon>Pezizomycotina</taxon>
        <taxon>Sordariomycetes</taxon>
        <taxon>Sordariomycetidae</taxon>
        <taxon>Diaporthales</taxon>
        <taxon>Gnomoniaceae</taxon>
        <taxon>Gnomoniopsis</taxon>
    </lineage>
</organism>
<proteinExistence type="predicted"/>
<comment type="caution">
    <text evidence="7">The sequence shown here is derived from an EMBL/GenBank/DDBJ whole genome shotgun (WGS) entry which is preliminary data.</text>
</comment>
<dbReference type="OrthoDB" id="420380at2759"/>
<protein>
    <recommendedName>
        <fullName evidence="6">Prolyl 4-hydroxylase alpha subunit domain-containing protein</fullName>
    </recommendedName>
</protein>
<evidence type="ECO:0000256" key="2">
    <source>
        <dbReference type="ARBA" id="ARBA00022723"/>
    </source>
</evidence>
<keyword evidence="5" id="KW-0408">Iron</keyword>
<dbReference type="PANTHER" id="PTHR10869:SF246">
    <property type="entry name" value="TRANSMEMBRANE PROLYL 4-HYDROXYLASE"/>
    <property type="match status" value="1"/>
</dbReference>
<keyword evidence="8" id="KW-1185">Reference proteome</keyword>
<dbReference type="AlphaFoldDB" id="A0A9W9CXX7"/>
<gene>
    <name evidence="7" type="ORF">N0V93_002732</name>
</gene>
<dbReference type="GO" id="GO:0004656">
    <property type="term" value="F:procollagen-proline 4-dioxygenase activity"/>
    <property type="evidence" value="ECO:0007669"/>
    <property type="project" value="TreeGrafter"/>
</dbReference>
<evidence type="ECO:0000313" key="7">
    <source>
        <dbReference type="EMBL" id="KAJ4393520.1"/>
    </source>
</evidence>
<dbReference type="Gene3D" id="2.60.120.620">
    <property type="entry name" value="q2cbj1_9rhob like domain"/>
    <property type="match status" value="1"/>
</dbReference>
<evidence type="ECO:0000313" key="8">
    <source>
        <dbReference type="Proteomes" id="UP001140453"/>
    </source>
</evidence>
<accession>A0A9W9CXX7</accession>
<evidence type="ECO:0000256" key="4">
    <source>
        <dbReference type="ARBA" id="ARBA00023002"/>
    </source>
</evidence>
<keyword evidence="4" id="KW-0560">Oxidoreductase</keyword>
<evidence type="ECO:0000256" key="1">
    <source>
        <dbReference type="ARBA" id="ARBA00001961"/>
    </source>
</evidence>
<dbReference type="SMART" id="SM00702">
    <property type="entry name" value="P4Hc"/>
    <property type="match status" value="1"/>
</dbReference>
<reference evidence="7" key="1">
    <citation type="submission" date="2022-10" db="EMBL/GenBank/DDBJ databases">
        <title>Tapping the CABI collections for fungal endophytes: first genome assemblies for Collariella, Neodidymelliopsis, Ascochyta clinopodiicola, Didymella pomorum, Didymosphaeria variabile, Neocosmospora piperis and Neocucurbitaria cava.</title>
        <authorList>
            <person name="Hill R."/>
        </authorList>
    </citation>
    <scope>NUCLEOTIDE SEQUENCE</scope>
    <source>
        <strain evidence="7">IMI 355082</strain>
    </source>
</reference>
<dbReference type="Proteomes" id="UP001140453">
    <property type="component" value="Unassembled WGS sequence"/>
</dbReference>
<dbReference type="GO" id="GO:0005506">
    <property type="term" value="F:iron ion binding"/>
    <property type="evidence" value="ECO:0007669"/>
    <property type="project" value="InterPro"/>
</dbReference>
<dbReference type="InterPro" id="IPR006620">
    <property type="entry name" value="Pro_4_hyd_alph"/>
</dbReference>
<comment type="cofactor">
    <cofactor evidence="1">
        <name>L-ascorbate</name>
        <dbReference type="ChEBI" id="CHEBI:38290"/>
    </cofactor>
</comment>
<evidence type="ECO:0000256" key="5">
    <source>
        <dbReference type="ARBA" id="ARBA00023004"/>
    </source>
</evidence>
<sequence>MSKLLLGFNILTILAAYLLYQSGVRLYLDDGYDVLPPSVLRSRGEYTPPHVEQVPISIPISSQPTDPISPHSSWGGSGSKQNYTCTNLRMRPKFLSYDPIMVYIEDFMSPYETKHLKTLAEAQYEPSVVENFNKDPENKDTYVDSSQRKSETAWLEDGDAVVDCVKSRAAEFQGFAPNKSMEELAVLKYRPGGSFTPHYDWHSAPPQAIDRRTSFFATIEASPDLEGGATWFGRVPRPAWARLQPWCDRGLLDCSYEVGLAVKPVEGNAVFWVNFREDGQGHEGTAHGGEPVIKGSKIGLNIWTQARLRAE</sequence>
<evidence type="ECO:0000256" key="3">
    <source>
        <dbReference type="ARBA" id="ARBA00022964"/>
    </source>
</evidence>
<keyword evidence="2" id="KW-0479">Metal-binding</keyword>
<dbReference type="Pfam" id="PF13640">
    <property type="entry name" value="2OG-FeII_Oxy_3"/>
    <property type="match status" value="1"/>
</dbReference>
<dbReference type="GO" id="GO:0031418">
    <property type="term" value="F:L-ascorbic acid binding"/>
    <property type="evidence" value="ECO:0007669"/>
    <property type="project" value="InterPro"/>
</dbReference>
<feature type="domain" description="Prolyl 4-hydroxylase alpha subunit" evidence="6">
    <location>
        <begin position="99"/>
        <end position="305"/>
    </location>
</feature>
<keyword evidence="3" id="KW-0223">Dioxygenase</keyword>
<dbReference type="PANTHER" id="PTHR10869">
    <property type="entry name" value="PROLYL 4-HYDROXYLASE ALPHA SUBUNIT"/>
    <property type="match status" value="1"/>
</dbReference>
<name>A0A9W9CXX7_9PEZI</name>
<evidence type="ECO:0000259" key="6">
    <source>
        <dbReference type="SMART" id="SM00702"/>
    </source>
</evidence>
<dbReference type="InterPro" id="IPR044862">
    <property type="entry name" value="Pro_4_hyd_alph_FE2OG_OXY"/>
</dbReference>